<evidence type="ECO:0000256" key="1">
    <source>
        <dbReference type="SAM" id="Phobius"/>
    </source>
</evidence>
<dbReference type="PROSITE" id="PS51257">
    <property type="entry name" value="PROKAR_LIPOPROTEIN"/>
    <property type="match status" value="1"/>
</dbReference>
<dbReference type="RefSeq" id="WP_038588109.1">
    <property type="nucleotide sequence ID" value="NZ_CP009211.1"/>
</dbReference>
<dbReference type="eggNOG" id="COG4200">
    <property type="taxonomic scope" value="Bacteria"/>
</dbReference>
<feature type="transmembrane region" description="Helical" evidence="1">
    <location>
        <begin position="348"/>
        <end position="365"/>
    </location>
</feature>
<dbReference type="Proteomes" id="UP000028780">
    <property type="component" value="Chromosome"/>
</dbReference>
<keyword evidence="4" id="KW-1185">Reference proteome</keyword>
<accession>A0A076NP63</accession>
<feature type="transmembrane region" description="Helical" evidence="1">
    <location>
        <begin position="405"/>
        <end position="428"/>
    </location>
</feature>
<feature type="transmembrane region" description="Helical" evidence="1">
    <location>
        <begin position="128"/>
        <end position="149"/>
    </location>
</feature>
<reference evidence="2 4" key="1">
    <citation type="submission" date="2014-08" db="EMBL/GenBank/DDBJ databases">
        <title>Complete genome sequence of Corynebacterium imitans DSM 44264, isolated from a five-month-old boy with suspected pharyngeal diphtheria.</title>
        <authorList>
            <person name="Mollmann S."/>
            <person name="Albersmeier A."/>
            <person name="Ruckert C."/>
            <person name="Tauch A."/>
        </authorList>
    </citation>
    <scope>NUCLEOTIDE SEQUENCE [LARGE SCALE GENOMIC DNA]</scope>
    <source>
        <strain evidence="2 4">DSM 44264</strain>
    </source>
</reference>
<feature type="transmembrane region" description="Helical" evidence="1">
    <location>
        <begin position="16"/>
        <end position="36"/>
    </location>
</feature>
<keyword evidence="1" id="KW-1133">Transmembrane helix</keyword>
<sequence>MNYLRSEWIRSRGSTLWWLAGMGLLLGCVFAAFSLAGQVETAHDLMNWQGLLVTALAAPVAALFAGVVEARERKARSGGTDWRPVDPRRVRAARLVLVWTALGAFCFADFGVNWLVASVFGLDGVGAVFAVGAAVWVGMCGVAGVAAALVRRIGMLPTLLVALLYQVELGYFCDREWWWANPAAWPLRLELPLMGLQFNLLPLDPGSALDGQSPWAPLALCLLLAAVGAVCAVWTPPRRQRMRRKTTHVVAAPQESRHAVTRPPHVSFVAALRGVQRAGSVASLSVLLLLTALVMLVAMRYPVDVRRALSIYLILPVGAGLLPTLVWPRLRPAWQLMRVEHPRVATALLAWVCAVVALVVLFGALTGGIGLIGAVIALLTTSALALCALAITARFGIAWTLAATLAWTVLSVTIGGDVLAGSWLWVLAVPAWAETATSPLRVGVALVGGVVLVAGAWAGARRVLVGQRAGRS</sequence>
<feature type="transmembrane region" description="Helical" evidence="1">
    <location>
        <begin position="371"/>
        <end position="393"/>
    </location>
</feature>
<dbReference type="EMBL" id="LT906467">
    <property type="protein sequence ID" value="SNV57256.1"/>
    <property type="molecule type" value="Genomic_DNA"/>
</dbReference>
<feature type="transmembrane region" description="Helical" evidence="1">
    <location>
        <begin position="96"/>
        <end position="116"/>
    </location>
</feature>
<proteinExistence type="predicted"/>
<feature type="transmembrane region" description="Helical" evidence="1">
    <location>
        <begin position="281"/>
        <end position="303"/>
    </location>
</feature>
<dbReference type="Proteomes" id="UP000215374">
    <property type="component" value="Chromosome 1"/>
</dbReference>
<feature type="transmembrane region" description="Helical" evidence="1">
    <location>
        <begin position="215"/>
        <end position="235"/>
    </location>
</feature>
<evidence type="ECO:0000313" key="2">
    <source>
        <dbReference type="EMBL" id="AIJ32762.1"/>
    </source>
</evidence>
<keyword evidence="1" id="KW-0472">Membrane</keyword>
<reference evidence="3 5" key="2">
    <citation type="submission" date="2017-06" db="EMBL/GenBank/DDBJ databases">
        <authorList>
            <consortium name="Pathogen Informatics"/>
        </authorList>
    </citation>
    <scope>NUCLEOTIDE SEQUENCE [LARGE SCALE GENOMIC DNA]</scope>
    <source>
        <strain evidence="3 5">NCTC13015</strain>
    </source>
</reference>
<dbReference type="HOGENOM" id="CLU_577113_0_0_11"/>
<feature type="transmembrane region" description="Helical" evidence="1">
    <location>
        <begin position="309"/>
        <end position="327"/>
    </location>
</feature>
<name>A0A076NP63_9CORY</name>
<dbReference type="STRING" id="156978.CIMIT_01515"/>
<evidence type="ECO:0000313" key="4">
    <source>
        <dbReference type="Proteomes" id="UP000028780"/>
    </source>
</evidence>
<feature type="transmembrane region" description="Helical" evidence="1">
    <location>
        <begin position="48"/>
        <end position="68"/>
    </location>
</feature>
<organism evidence="2 4">
    <name type="scientific">Corynebacterium imitans</name>
    <dbReference type="NCBI Taxonomy" id="156978"/>
    <lineage>
        <taxon>Bacteria</taxon>
        <taxon>Bacillati</taxon>
        <taxon>Actinomycetota</taxon>
        <taxon>Actinomycetes</taxon>
        <taxon>Mycobacteriales</taxon>
        <taxon>Corynebacteriaceae</taxon>
        <taxon>Corynebacterium</taxon>
    </lineage>
</organism>
<evidence type="ECO:0000313" key="3">
    <source>
        <dbReference type="EMBL" id="SNV57256.1"/>
    </source>
</evidence>
<dbReference type="KEGG" id="cii:CIMIT_01515"/>
<feature type="transmembrane region" description="Helical" evidence="1">
    <location>
        <begin position="156"/>
        <end position="172"/>
    </location>
</feature>
<dbReference type="OrthoDB" id="4427624at2"/>
<feature type="transmembrane region" description="Helical" evidence="1">
    <location>
        <begin position="440"/>
        <end position="460"/>
    </location>
</feature>
<protein>
    <submittedName>
        <fullName evidence="3">Hypothetical membrane protein</fullName>
    </submittedName>
</protein>
<dbReference type="AlphaFoldDB" id="A0A076NP63"/>
<gene>
    <name evidence="2" type="ORF">CIMIT_01515</name>
    <name evidence="3" type="ORF">SAMEA4535761_00370</name>
</gene>
<keyword evidence="1" id="KW-0812">Transmembrane</keyword>
<dbReference type="EMBL" id="CP009211">
    <property type="protein sequence ID" value="AIJ32762.1"/>
    <property type="molecule type" value="Genomic_DNA"/>
</dbReference>
<evidence type="ECO:0000313" key="5">
    <source>
        <dbReference type="Proteomes" id="UP000215374"/>
    </source>
</evidence>